<feature type="signal peptide" evidence="1">
    <location>
        <begin position="1"/>
        <end position="17"/>
    </location>
</feature>
<protein>
    <recommendedName>
        <fullName evidence="4">DUF4397 domain-containing protein</fullName>
    </recommendedName>
</protein>
<accession>A0ABW9B3K3</accession>
<evidence type="ECO:0008006" key="4">
    <source>
        <dbReference type="Google" id="ProtNLM"/>
    </source>
</evidence>
<dbReference type="EMBL" id="JAQQEZ010000061">
    <property type="protein sequence ID" value="MFM0007477.1"/>
    <property type="molecule type" value="Genomic_DNA"/>
</dbReference>
<organism evidence="2 3">
    <name type="scientific">Paraburkholderia dipogonis</name>
    <dbReference type="NCBI Taxonomy" id="1211383"/>
    <lineage>
        <taxon>Bacteria</taxon>
        <taxon>Pseudomonadati</taxon>
        <taxon>Pseudomonadota</taxon>
        <taxon>Betaproteobacteria</taxon>
        <taxon>Burkholderiales</taxon>
        <taxon>Burkholderiaceae</taxon>
        <taxon>Paraburkholderia</taxon>
    </lineage>
</organism>
<evidence type="ECO:0000256" key="1">
    <source>
        <dbReference type="SAM" id="SignalP"/>
    </source>
</evidence>
<evidence type="ECO:0000313" key="3">
    <source>
        <dbReference type="Proteomes" id="UP001629230"/>
    </source>
</evidence>
<dbReference type="Proteomes" id="UP001629230">
    <property type="component" value="Unassembled WGS sequence"/>
</dbReference>
<sequence>MKAILLLVILVISPCFAAPVDPTEFFGPGIGFINDPSSHALLQVSLGDLPPALDPNMQGGKSIRVLHWVALPDERNIVIYPGSSGRLRIDQDHFHHAGHISSNQIHIVGGNPADVNSSLRYGVVYTVEGSLPDNYDSRITEKIDILSRSEMAIGLLMTGLGAKPDPVLYPNPEVFDLKSSYFRGTTVAYITMCSIVLLAPCPPVPGADAAYGSLILFPVVSFTGFNPVYNRYVLLPPHTTLTIITELRIGHGPRREQAIFPGF</sequence>
<evidence type="ECO:0000313" key="2">
    <source>
        <dbReference type="EMBL" id="MFM0007477.1"/>
    </source>
</evidence>
<gene>
    <name evidence="2" type="ORF">PQR57_41835</name>
</gene>
<keyword evidence="1" id="KW-0732">Signal</keyword>
<dbReference type="RefSeq" id="WP_408182126.1">
    <property type="nucleotide sequence ID" value="NZ_JAQQEZ010000061.1"/>
</dbReference>
<feature type="chain" id="PRO_5046717198" description="DUF4397 domain-containing protein" evidence="1">
    <location>
        <begin position="18"/>
        <end position="263"/>
    </location>
</feature>
<name>A0ABW9B3K3_9BURK</name>
<proteinExistence type="predicted"/>
<comment type="caution">
    <text evidence="2">The sequence shown here is derived from an EMBL/GenBank/DDBJ whole genome shotgun (WGS) entry which is preliminary data.</text>
</comment>
<reference evidence="2 3" key="1">
    <citation type="journal article" date="2024" name="Chem. Sci.">
        <title>Discovery of megapolipeptins by genome mining of a Burkholderiales bacteria collection.</title>
        <authorList>
            <person name="Paulo B.S."/>
            <person name="Recchia M.J.J."/>
            <person name="Lee S."/>
            <person name="Fergusson C.H."/>
            <person name="Romanowski S.B."/>
            <person name="Hernandez A."/>
            <person name="Krull N."/>
            <person name="Liu D.Y."/>
            <person name="Cavanagh H."/>
            <person name="Bos A."/>
            <person name="Gray C.A."/>
            <person name="Murphy B.T."/>
            <person name="Linington R.G."/>
            <person name="Eustaquio A.S."/>
        </authorList>
    </citation>
    <scope>NUCLEOTIDE SEQUENCE [LARGE SCALE GENOMIC DNA]</scope>
    <source>
        <strain evidence="2 3">RL17-350-BIC-A</strain>
    </source>
</reference>
<keyword evidence="3" id="KW-1185">Reference proteome</keyword>